<dbReference type="GO" id="GO:0005737">
    <property type="term" value="C:cytoplasm"/>
    <property type="evidence" value="ECO:0007669"/>
    <property type="project" value="TreeGrafter"/>
</dbReference>
<dbReference type="SUPFAM" id="SSF51905">
    <property type="entry name" value="FAD/NAD(P)-binding domain"/>
    <property type="match status" value="1"/>
</dbReference>
<evidence type="ECO:0000313" key="4">
    <source>
        <dbReference type="Proteomes" id="UP000199527"/>
    </source>
</evidence>
<feature type="domain" description="FAD dependent oxidoreductase" evidence="2">
    <location>
        <begin position="7"/>
        <end position="389"/>
    </location>
</feature>
<dbReference type="InterPro" id="IPR036188">
    <property type="entry name" value="FAD/NAD-bd_sf"/>
</dbReference>
<dbReference type="AlphaFoldDB" id="A0A1G9AE39"/>
<keyword evidence="4" id="KW-1185">Reference proteome</keyword>
<dbReference type="EMBL" id="FNEM01000023">
    <property type="protein sequence ID" value="SDK25596.1"/>
    <property type="molecule type" value="Genomic_DNA"/>
</dbReference>
<keyword evidence="1" id="KW-0560">Oxidoreductase</keyword>
<dbReference type="Gene3D" id="3.30.9.10">
    <property type="entry name" value="D-Amino Acid Oxidase, subunit A, domain 2"/>
    <property type="match status" value="1"/>
</dbReference>
<dbReference type="PANTHER" id="PTHR13847:SF289">
    <property type="entry name" value="GLYCINE OXIDASE"/>
    <property type="match status" value="1"/>
</dbReference>
<dbReference type="Pfam" id="PF01266">
    <property type="entry name" value="DAO"/>
    <property type="match status" value="1"/>
</dbReference>
<evidence type="ECO:0000259" key="2">
    <source>
        <dbReference type="Pfam" id="PF01266"/>
    </source>
</evidence>
<dbReference type="RefSeq" id="WP_090368084.1">
    <property type="nucleotide sequence ID" value="NZ_FNEM01000023.1"/>
</dbReference>
<dbReference type="PANTHER" id="PTHR13847">
    <property type="entry name" value="SARCOSINE DEHYDROGENASE-RELATED"/>
    <property type="match status" value="1"/>
</dbReference>
<organism evidence="3 4">
    <name type="scientific">Ferrimonas sediminum</name>
    <dbReference type="NCBI Taxonomy" id="718193"/>
    <lineage>
        <taxon>Bacteria</taxon>
        <taxon>Pseudomonadati</taxon>
        <taxon>Pseudomonadota</taxon>
        <taxon>Gammaproteobacteria</taxon>
        <taxon>Alteromonadales</taxon>
        <taxon>Ferrimonadaceae</taxon>
        <taxon>Ferrimonas</taxon>
    </lineage>
</organism>
<evidence type="ECO:0000256" key="1">
    <source>
        <dbReference type="ARBA" id="ARBA00023002"/>
    </source>
</evidence>
<accession>A0A1G9AE39</accession>
<sequence length="409" mass="44691">MTQPHTLIVGAGIIGLTQAWIQSQAGDRVTVVDRDEPGRGASFGNAGHFATEQVFPLADPALLPRVPAMLMDPLGPFRIRGGYLVTVLPWLMRFMANMTPARRRHNQRAITALNCRAMEDWRWLLVECGQSHRLLRQGSVLVYEQTPVLAQQRQAHTFAIAGVSCDWLDSEQLRKLEPGLSERLSGALWFPETGHTLDPYGLCQGLQQSLSARGVRFEQGEVTAVTPHAQVMLADGRQLQADRLVVAAGAWSATLAAQLGYRVPLEAERGYHLMLSQNSGLGRPVSSAERKFIITPMAGGTRLAGTVEFAGRDAPMNPRRADILLSQGKALLPQLDARQGEGERWMGCRPSLPDSLPVIGGCRHRRCFFSFGHQHLGLTQAATSARLLGQVMAGLAPDIDVSPYAIGRF</sequence>
<dbReference type="Proteomes" id="UP000199527">
    <property type="component" value="Unassembled WGS sequence"/>
</dbReference>
<dbReference type="Gene3D" id="3.50.50.60">
    <property type="entry name" value="FAD/NAD(P)-binding domain"/>
    <property type="match status" value="2"/>
</dbReference>
<proteinExistence type="predicted"/>
<protein>
    <submittedName>
        <fullName evidence="3">D-amino-acid dehydrogenase</fullName>
    </submittedName>
</protein>
<dbReference type="GO" id="GO:0016491">
    <property type="term" value="F:oxidoreductase activity"/>
    <property type="evidence" value="ECO:0007669"/>
    <property type="project" value="UniProtKB-KW"/>
</dbReference>
<evidence type="ECO:0000313" key="3">
    <source>
        <dbReference type="EMBL" id="SDK25596.1"/>
    </source>
</evidence>
<name>A0A1G9AE39_9GAMM</name>
<gene>
    <name evidence="3" type="ORF">SAMN04488540_1239</name>
</gene>
<dbReference type="OrthoDB" id="9805337at2"/>
<dbReference type="SUPFAM" id="SSF54373">
    <property type="entry name" value="FAD-linked reductases, C-terminal domain"/>
    <property type="match status" value="1"/>
</dbReference>
<dbReference type="InterPro" id="IPR006076">
    <property type="entry name" value="FAD-dep_OxRdtase"/>
</dbReference>
<reference evidence="4" key="1">
    <citation type="submission" date="2016-10" db="EMBL/GenBank/DDBJ databases">
        <authorList>
            <person name="Varghese N."/>
            <person name="Submissions S."/>
        </authorList>
    </citation>
    <scope>NUCLEOTIDE SEQUENCE [LARGE SCALE GENOMIC DNA]</scope>
    <source>
        <strain evidence="4">DSM 23317</strain>
    </source>
</reference>